<dbReference type="Pfam" id="PF13430">
    <property type="entry name" value="DUF4112"/>
    <property type="match status" value="1"/>
</dbReference>
<comment type="caution">
    <text evidence="2">The sequence shown here is derived from an EMBL/GenBank/DDBJ whole genome shotgun (WGS) entry which is preliminary data.</text>
</comment>
<keyword evidence="1" id="KW-1133">Transmembrane helix</keyword>
<evidence type="ECO:0000313" key="3">
    <source>
        <dbReference type="Proteomes" id="UP001597545"/>
    </source>
</evidence>
<organism evidence="2 3">
    <name type="scientific">Sphingobacterium suaedae</name>
    <dbReference type="NCBI Taxonomy" id="1686402"/>
    <lineage>
        <taxon>Bacteria</taxon>
        <taxon>Pseudomonadati</taxon>
        <taxon>Bacteroidota</taxon>
        <taxon>Sphingobacteriia</taxon>
        <taxon>Sphingobacteriales</taxon>
        <taxon>Sphingobacteriaceae</taxon>
        <taxon>Sphingobacterium</taxon>
    </lineage>
</organism>
<proteinExistence type="predicted"/>
<reference evidence="3" key="1">
    <citation type="journal article" date="2019" name="Int. J. Syst. Evol. Microbiol.">
        <title>The Global Catalogue of Microorganisms (GCM) 10K type strain sequencing project: providing services to taxonomists for standard genome sequencing and annotation.</title>
        <authorList>
            <consortium name="The Broad Institute Genomics Platform"/>
            <consortium name="The Broad Institute Genome Sequencing Center for Infectious Disease"/>
            <person name="Wu L."/>
            <person name="Ma J."/>
        </authorList>
    </citation>
    <scope>NUCLEOTIDE SEQUENCE [LARGE SCALE GENOMIC DNA]</scope>
    <source>
        <strain evidence="3">KCTC 42662</strain>
    </source>
</reference>
<feature type="transmembrane region" description="Helical" evidence="1">
    <location>
        <begin position="130"/>
        <end position="152"/>
    </location>
</feature>
<evidence type="ECO:0000313" key="2">
    <source>
        <dbReference type="EMBL" id="MFD2546505.1"/>
    </source>
</evidence>
<keyword evidence="1" id="KW-0812">Transmembrane</keyword>
<dbReference type="PANTHER" id="PTHR35519:SF2">
    <property type="entry name" value="PH DOMAIN PROTEIN"/>
    <property type="match status" value="1"/>
</dbReference>
<protein>
    <submittedName>
        <fullName evidence="2">DUF4112 domain-containing protein</fullName>
    </submittedName>
</protein>
<feature type="transmembrane region" description="Helical" evidence="1">
    <location>
        <begin position="47"/>
        <end position="68"/>
    </location>
</feature>
<dbReference type="EMBL" id="JBHULR010000002">
    <property type="protein sequence ID" value="MFD2546505.1"/>
    <property type="molecule type" value="Genomic_DNA"/>
</dbReference>
<dbReference type="InterPro" id="IPR025187">
    <property type="entry name" value="DUF4112"/>
</dbReference>
<evidence type="ECO:0000256" key="1">
    <source>
        <dbReference type="SAM" id="Phobius"/>
    </source>
</evidence>
<dbReference type="RefSeq" id="WP_380900359.1">
    <property type="nucleotide sequence ID" value="NZ_JBHUEG010000003.1"/>
</dbReference>
<dbReference type="PANTHER" id="PTHR35519">
    <property type="entry name" value="MEMBRANE PROTEINS"/>
    <property type="match status" value="1"/>
</dbReference>
<gene>
    <name evidence="2" type="ORF">ACFSR5_02470</name>
</gene>
<dbReference type="Proteomes" id="UP001597545">
    <property type="component" value="Unassembled WGS sequence"/>
</dbReference>
<keyword evidence="1" id="KW-0472">Membrane</keyword>
<feature type="transmembrane region" description="Helical" evidence="1">
    <location>
        <begin position="80"/>
        <end position="100"/>
    </location>
</feature>
<sequence>MMFEQTTPQPSNRRDQDFKWVERVASLLDNKYSIGGFRFGLDPVLNFFPVLGQTVTFGTSVILVVVMFRNGVSPKAATKMLLNVMLDAILGAIPLLGNVVDFFSKANQRNIKILKEHYYEGKHQGSAKGLLTAIFIALLCCCVVFIYLIWVFGKWLIGLF</sequence>
<accession>A0ABW5KF90</accession>
<name>A0ABW5KF90_9SPHI</name>
<keyword evidence="3" id="KW-1185">Reference proteome</keyword>